<dbReference type="SUPFAM" id="SSF82171">
    <property type="entry name" value="DPP6 N-terminal domain-like"/>
    <property type="match status" value="1"/>
</dbReference>
<dbReference type="PANTHER" id="PTHR36842:SF1">
    <property type="entry name" value="PROTEIN TOLB"/>
    <property type="match status" value="1"/>
</dbReference>
<dbReference type="OrthoDB" id="8432779at2"/>
<dbReference type="EMBL" id="CP037933">
    <property type="protein sequence ID" value="QBN20416.1"/>
    <property type="molecule type" value="Genomic_DNA"/>
</dbReference>
<evidence type="ECO:0000256" key="1">
    <source>
        <dbReference type="ARBA" id="ARBA00009820"/>
    </source>
</evidence>
<dbReference type="PANTHER" id="PTHR36842">
    <property type="entry name" value="PROTEIN TOLB HOMOLOG"/>
    <property type="match status" value="1"/>
</dbReference>
<evidence type="ECO:0000313" key="3">
    <source>
        <dbReference type="Proteomes" id="UP000291124"/>
    </source>
</evidence>
<protein>
    <submittedName>
        <fullName evidence="2">Biopolymer transporter TolR</fullName>
    </submittedName>
</protein>
<organism evidence="2 3">
    <name type="scientific">Flavobacterium nackdongense</name>
    <dbReference type="NCBI Taxonomy" id="2547394"/>
    <lineage>
        <taxon>Bacteria</taxon>
        <taxon>Pseudomonadati</taxon>
        <taxon>Bacteroidota</taxon>
        <taxon>Flavobacteriia</taxon>
        <taxon>Flavobacteriales</taxon>
        <taxon>Flavobacteriaceae</taxon>
        <taxon>Flavobacterium</taxon>
    </lineage>
</organism>
<accession>A0A4P6YBC0</accession>
<dbReference type="InterPro" id="IPR011659">
    <property type="entry name" value="WD40"/>
</dbReference>
<dbReference type="Proteomes" id="UP000291124">
    <property type="component" value="Chromosome"/>
</dbReference>
<dbReference type="Pfam" id="PF07676">
    <property type="entry name" value="PD40"/>
    <property type="match status" value="5"/>
</dbReference>
<sequence>MKLNPSKKIVFQIFSLIVILGVSKTASSQNSNLGIFDKSEDIGTCLVKGSSVYNSDKQEYTMSGSGDNMWYGKDAFQFLYKKMKGDFILQFEFKFTSPVKAAHRKVGWMVRNDNSFDSPHVNGTIHNDGLTSIQYRLTKGANTMELKMKKLENNTIIQLERRGNRYIFSAAIKGEDFKTIEWVDNDKVINDNALVGMFICSHDNSDLQTAVIKNVRITIPAKADYKPYKDYIGSNLEIMDIASGNRKIIYTAPNSIQAPNWTKDGKTLIYNSEGKIYNFDLKKGQPSVLDTKFAIKNNNDHVLSFDGKMLGLSNHKDDKDRQSQIFIVPTKGGTPKLITEKGPSYLHGFSPDGKSMIFTGGREEKNNFDIYSINIKTKEETRLTSSPGLDDGSEYSPDGKYIYFNSVRSGKMQIWRMNPDGSNPERITNDESNNWFPHVSPNGKMIVYLAFGDDVLPGDHPFYKHVSLRLMDIETREVKILAHLYGGQGTINVPSWSPDGKQIAFITNTALTDYFTKCY</sequence>
<dbReference type="Gene3D" id="2.120.10.30">
    <property type="entry name" value="TolB, C-terminal domain"/>
    <property type="match status" value="1"/>
</dbReference>
<dbReference type="InterPro" id="IPR011042">
    <property type="entry name" value="6-blade_b-propeller_TolB-like"/>
</dbReference>
<dbReference type="AlphaFoldDB" id="A0A4P6YBC0"/>
<dbReference type="KEGG" id="fnk:E1750_17000"/>
<keyword evidence="3" id="KW-1185">Reference proteome</keyword>
<comment type="similarity">
    <text evidence="1">Belongs to the TolB family.</text>
</comment>
<reference evidence="3" key="1">
    <citation type="submission" date="2019-03" db="EMBL/GenBank/DDBJ databases">
        <title>Flavobacterium sp.</title>
        <authorList>
            <person name="Kim H."/>
        </authorList>
    </citation>
    <scope>NUCLEOTIDE SEQUENCE [LARGE SCALE GENOMIC DNA]</scope>
    <source>
        <strain evidence="3">GS13</strain>
    </source>
</reference>
<proteinExistence type="inferred from homology"/>
<dbReference type="RefSeq" id="WP_133277916.1">
    <property type="nucleotide sequence ID" value="NZ_CP037933.1"/>
</dbReference>
<dbReference type="Gene3D" id="2.60.120.200">
    <property type="match status" value="1"/>
</dbReference>
<gene>
    <name evidence="2" type="ORF">E1750_17000</name>
</gene>
<evidence type="ECO:0000313" key="2">
    <source>
        <dbReference type="EMBL" id="QBN20416.1"/>
    </source>
</evidence>
<name>A0A4P6YBC0_9FLAO</name>